<evidence type="ECO:0000256" key="2">
    <source>
        <dbReference type="ARBA" id="ARBA00004496"/>
    </source>
</evidence>
<reference evidence="9 10" key="1">
    <citation type="submission" date="2019-11" db="UniProtKB">
        <authorList>
            <consortium name="WormBaseParasite"/>
        </authorList>
    </citation>
    <scope>IDENTIFICATION</scope>
</reference>
<comment type="similarity">
    <text evidence="3">Belongs to the CSN4 family.</text>
</comment>
<evidence type="ECO:0000256" key="7">
    <source>
        <dbReference type="ARBA" id="ARBA00023242"/>
    </source>
</evidence>
<evidence type="ECO:0000256" key="5">
    <source>
        <dbReference type="ARBA" id="ARBA00022490"/>
    </source>
</evidence>
<dbReference type="WBParaSite" id="MCU_006690-RA">
    <property type="protein sequence ID" value="MCU_006690-RA"/>
    <property type="gene ID" value="MCU_006690"/>
</dbReference>
<keyword evidence="6" id="KW-0736">Signalosome</keyword>
<evidence type="ECO:0000256" key="4">
    <source>
        <dbReference type="ARBA" id="ARBA00014881"/>
    </source>
</evidence>
<evidence type="ECO:0000313" key="10">
    <source>
        <dbReference type="WBParaSite" id="MCU_006690-RD"/>
    </source>
</evidence>
<dbReference type="GO" id="GO:0005829">
    <property type="term" value="C:cytosol"/>
    <property type="evidence" value="ECO:0007669"/>
    <property type="project" value="TreeGrafter"/>
</dbReference>
<dbReference type="Pfam" id="PF01399">
    <property type="entry name" value="PCI"/>
    <property type="match status" value="1"/>
</dbReference>
<feature type="domain" description="PCI" evidence="8">
    <location>
        <begin position="198"/>
        <end position="390"/>
    </location>
</feature>
<evidence type="ECO:0000313" key="9">
    <source>
        <dbReference type="WBParaSite" id="MCU_006690-RA"/>
    </source>
</evidence>
<dbReference type="InterPro" id="IPR000717">
    <property type="entry name" value="PCI_dom"/>
</dbReference>
<dbReference type="InterPro" id="IPR036388">
    <property type="entry name" value="WH-like_DNA-bd_sf"/>
</dbReference>
<evidence type="ECO:0000256" key="1">
    <source>
        <dbReference type="ARBA" id="ARBA00004123"/>
    </source>
</evidence>
<accession>A0A5K3FE20</accession>
<dbReference type="PANTHER" id="PTHR10855:SF2">
    <property type="entry name" value="COP9 SIGNALOSOME COMPLEX SUBUNIT 4"/>
    <property type="match status" value="1"/>
</dbReference>
<comment type="subcellular location">
    <subcellularLocation>
        <location evidence="2">Cytoplasm</location>
    </subcellularLocation>
    <subcellularLocation>
        <location evidence="1">Nucleus</location>
    </subcellularLocation>
</comment>
<keyword evidence="7" id="KW-0539">Nucleus</keyword>
<dbReference type="AlphaFoldDB" id="A0A5K3FE20"/>
<evidence type="ECO:0000259" key="8">
    <source>
        <dbReference type="PROSITE" id="PS50250"/>
    </source>
</evidence>
<sequence length="428" mass="47918">MISGEEIRLNMAAIIAEKVPEQAVEKFKLLLACLDGKTTSSFIEYISQIANSISQGSVAVISARQICAELILYIDGLPDGDLAVTAFQELLSRMESRVIAFEAQLTQLRDLLAKRLTKTGNLREAVAVLSGMPLESGQRIYSNDYKLDIYLRMVEAYFELNDPTQAEVYVNRASLLQNECKDQKLIMRFKTAYARLLDFKKKFLEAGQRYAELSIRFRGLASEAERTTFLERALLSALLAGAGHQRARLLASLYKDERCQTLQGFPILEKMYKRRLISRESLRSLHPLLIHYYPQLFGSANEAGDASVKGDGCEQREQQLQDVLERVVVEHNMLAASLIYNNITLENLGELLEVEASQAESIAAQMICEDRLIAQIDQIDGVVYFEKESVPASASSKVQGLWMSVNRIIEGIEADHPAWVAAHSGEVT</sequence>
<dbReference type="PROSITE" id="PS50250">
    <property type="entry name" value="PCI"/>
    <property type="match status" value="1"/>
</dbReference>
<dbReference type="SMART" id="SM00088">
    <property type="entry name" value="PINT"/>
    <property type="match status" value="1"/>
</dbReference>
<name>A0A5K3FE20_MESCO</name>
<dbReference type="Pfam" id="PF22241">
    <property type="entry name" value="PSMD12-CSN4_N"/>
    <property type="match status" value="1"/>
</dbReference>
<organism evidence="9">
    <name type="scientific">Mesocestoides corti</name>
    <name type="common">Flatworm</name>
    <dbReference type="NCBI Taxonomy" id="53468"/>
    <lineage>
        <taxon>Eukaryota</taxon>
        <taxon>Metazoa</taxon>
        <taxon>Spiralia</taxon>
        <taxon>Lophotrochozoa</taxon>
        <taxon>Platyhelminthes</taxon>
        <taxon>Cestoda</taxon>
        <taxon>Eucestoda</taxon>
        <taxon>Cyclophyllidea</taxon>
        <taxon>Mesocestoididae</taxon>
        <taxon>Mesocestoides</taxon>
    </lineage>
</organism>
<evidence type="ECO:0000256" key="3">
    <source>
        <dbReference type="ARBA" id="ARBA00010417"/>
    </source>
</evidence>
<evidence type="ECO:0000256" key="6">
    <source>
        <dbReference type="ARBA" id="ARBA00022790"/>
    </source>
</evidence>
<keyword evidence="5" id="KW-0963">Cytoplasm</keyword>
<dbReference type="Gene3D" id="1.10.10.10">
    <property type="entry name" value="Winged helix-like DNA-binding domain superfamily/Winged helix DNA-binding domain"/>
    <property type="match status" value="1"/>
</dbReference>
<dbReference type="SUPFAM" id="SSF46785">
    <property type="entry name" value="Winged helix' DNA-binding domain"/>
    <property type="match status" value="1"/>
</dbReference>
<protein>
    <recommendedName>
        <fullName evidence="4">COP9 signalosome complex subunit 4</fullName>
    </recommendedName>
</protein>
<dbReference type="WBParaSite" id="MCU_006690-RD">
    <property type="protein sequence ID" value="MCU_006690-RD"/>
    <property type="gene ID" value="MCU_006690"/>
</dbReference>
<dbReference type="GO" id="GO:0008180">
    <property type="term" value="C:COP9 signalosome"/>
    <property type="evidence" value="ECO:0007669"/>
    <property type="project" value="UniProtKB-KW"/>
</dbReference>
<dbReference type="PANTHER" id="PTHR10855">
    <property type="entry name" value="26S PROTEASOME NON-ATPASE REGULATORY SUBUNIT 12/COP9 SIGNALOSOME COMPLEX SUBUNIT 4"/>
    <property type="match status" value="1"/>
</dbReference>
<dbReference type="InterPro" id="IPR040134">
    <property type="entry name" value="PSMD12/CSN4"/>
</dbReference>
<proteinExistence type="inferred from homology"/>
<dbReference type="InterPro" id="IPR054559">
    <property type="entry name" value="PSMD12-CSN4-like_N"/>
</dbReference>
<dbReference type="InterPro" id="IPR036390">
    <property type="entry name" value="WH_DNA-bd_sf"/>
</dbReference>